<dbReference type="Pfam" id="PF15630">
    <property type="entry name" value="CENP-S"/>
    <property type="match status" value="1"/>
</dbReference>
<dbReference type="Proteomes" id="UP000193560">
    <property type="component" value="Unassembled WGS sequence"/>
</dbReference>
<evidence type="ECO:0000256" key="2">
    <source>
        <dbReference type="ARBA" id="ARBA00022763"/>
    </source>
</evidence>
<keyword evidence="6" id="KW-1185">Reference proteome</keyword>
<dbReference type="GO" id="GO:0006281">
    <property type="term" value="P:DNA repair"/>
    <property type="evidence" value="ECO:0007669"/>
    <property type="project" value="UniProtKB-KW"/>
</dbReference>
<proteinExistence type="inferred from homology"/>
<dbReference type="GO" id="GO:0000712">
    <property type="term" value="P:resolution of meiotic recombination intermediates"/>
    <property type="evidence" value="ECO:0007669"/>
    <property type="project" value="TreeGrafter"/>
</dbReference>
<dbReference type="InterPro" id="IPR029003">
    <property type="entry name" value="CENP-S/Mhf1"/>
</dbReference>
<evidence type="ECO:0000313" key="6">
    <source>
        <dbReference type="Proteomes" id="UP000193560"/>
    </source>
</evidence>
<dbReference type="STRING" id="90262.A0A1X2ILA0"/>
<comment type="similarity">
    <text evidence="1">Belongs to the TAF9 family. CENP-S/MHF1 subfamily.</text>
</comment>
<evidence type="ECO:0000256" key="1">
    <source>
        <dbReference type="ARBA" id="ARBA00006612"/>
    </source>
</evidence>
<organism evidence="5 6">
    <name type="scientific">Absidia repens</name>
    <dbReference type="NCBI Taxonomy" id="90262"/>
    <lineage>
        <taxon>Eukaryota</taxon>
        <taxon>Fungi</taxon>
        <taxon>Fungi incertae sedis</taxon>
        <taxon>Mucoromycota</taxon>
        <taxon>Mucoromycotina</taxon>
        <taxon>Mucoromycetes</taxon>
        <taxon>Mucorales</taxon>
        <taxon>Cunninghamellaceae</taxon>
        <taxon>Absidia</taxon>
    </lineage>
</organism>
<dbReference type="EMBL" id="MCGE01000008">
    <property type="protein sequence ID" value="ORZ18537.1"/>
    <property type="molecule type" value="Genomic_DNA"/>
</dbReference>
<accession>A0A1X2ILA0</accession>
<dbReference type="AlphaFoldDB" id="A0A1X2ILA0"/>
<dbReference type="GO" id="GO:0031297">
    <property type="term" value="P:replication fork processing"/>
    <property type="evidence" value="ECO:0007669"/>
    <property type="project" value="TreeGrafter"/>
</dbReference>
<dbReference type="GO" id="GO:0003677">
    <property type="term" value="F:DNA binding"/>
    <property type="evidence" value="ECO:0007669"/>
    <property type="project" value="UniProtKB-KW"/>
</dbReference>
<dbReference type="CDD" id="cd22919">
    <property type="entry name" value="HFD_CENP-S"/>
    <property type="match status" value="1"/>
</dbReference>
<dbReference type="PANTHER" id="PTHR22980">
    <property type="entry name" value="CORTISTATIN"/>
    <property type="match status" value="1"/>
</dbReference>
<name>A0A1X2ILA0_9FUNG</name>
<dbReference type="PANTHER" id="PTHR22980:SF0">
    <property type="entry name" value="CENTROMERE PROTEIN S"/>
    <property type="match status" value="1"/>
</dbReference>
<reference evidence="5 6" key="1">
    <citation type="submission" date="2016-07" db="EMBL/GenBank/DDBJ databases">
        <title>Pervasive Adenine N6-methylation of Active Genes in Fungi.</title>
        <authorList>
            <consortium name="DOE Joint Genome Institute"/>
            <person name="Mondo S.J."/>
            <person name="Dannebaum R.O."/>
            <person name="Kuo R.C."/>
            <person name="Labutti K."/>
            <person name="Haridas S."/>
            <person name="Kuo A."/>
            <person name="Salamov A."/>
            <person name="Ahrendt S.R."/>
            <person name="Lipzen A."/>
            <person name="Sullivan W."/>
            <person name="Andreopoulos W.B."/>
            <person name="Clum A."/>
            <person name="Lindquist E."/>
            <person name="Daum C."/>
            <person name="Ramamoorthy G.K."/>
            <person name="Gryganskyi A."/>
            <person name="Culley D."/>
            <person name="Magnuson J.K."/>
            <person name="James T.Y."/>
            <person name="O'Malley M.A."/>
            <person name="Stajich J.E."/>
            <person name="Spatafora J.W."/>
            <person name="Visel A."/>
            <person name="Grigoriev I.V."/>
        </authorList>
    </citation>
    <scope>NUCLEOTIDE SEQUENCE [LARGE SCALE GENOMIC DNA]</scope>
    <source>
        <strain evidence="5 6">NRRL 1336</strain>
    </source>
</reference>
<evidence type="ECO:0000313" key="5">
    <source>
        <dbReference type="EMBL" id="ORZ18537.1"/>
    </source>
</evidence>
<dbReference type="OrthoDB" id="1872155at2759"/>
<sequence length="103" mass="11244">MATSSDHIKALHLAVWATVSQIAQEEGISVSNNFIAALASVVFNHMVSFGLDVEAFASHGRRTVINSDDVLLCARRNEKLKELLSSALQNMANKRPTGKHVKE</sequence>
<keyword evidence="3" id="KW-0238">DNA-binding</keyword>
<dbReference type="Gene3D" id="1.10.20.10">
    <property type="entry name" value="Histone, subunit A"/>
    <property type="match status" value="1"/>
</dbReference>
<dbReference type="GO" id="GO:0003682">
    <property type="term" value="F:chromatin binding"/>
    <property type="evidence" value="ECO:0007669"/>
    <property type="project" value="TreeGrafter"/>
</dbReference>
<dbReference type="GO" id="GO:0071821">
    <property type="term" value="C:FANCM-MHF complex"/>
    <property type="evidence" value="ECO:0007669"/>
    <property type="project" value="InterPro"/>
</dbReference>
<evidence type="ECO:0000256" key="3">
    <source>
        <dbReference type="ARBA" id="ARBA00023125"/>
    </source>
</evidence>
<dbReference type="SUPFAM" id="SSF47113">
    <property type="entry name" value="Histone-fold"/>
    <property type="match status" value="1"/>
</dbReference>
<dbReference type="InterPro" id="IPR009072">
    <property type="entry name" value="Histone-fold"/>
</dbReference>
<protein>
    <submittedName>
        <fullName evidence="5">Kinetochore component CENP-S-domain-containing protein</fullName>
    </submittedName>
</protein>
<evidence type="ECO:0000256" key="4">
    <source>
        <dbReference type="ARBA" id="ARBA00023204"/>
    </source>
</evidence>
<gene>
    <name evidence="5" type="ORF">BCR42DRAFT_411113</name>
</gene>
<keyword evidence="4" id="KW-0234">DNA repair</keyword>
<dbReference type="GO" id="GO:0046982">
    <property type="term" value="F:protein heterodimerization activity"/>
    <property type="evidence" value="ECO:0007669"/>
    <property type="project" value="InterPro"/>
</dbReference>
<keyword evidence="2" id="KW-0227">DNA damage</keyword>
<comment type="caution">
    <text evidence="5">The sequence shown here is derived from an EMBL/GenBank/DDBJ whole genome shotgun (WGS) entry which is preliminary data.</text>
</comment>